<dbReference type="NCBIfam" id="TIGR02432">
    <property type="entry name" value="lysidine_TilS_N"/>
    <property type="match status" value="1"/>
</dbReference>
<keyword evidence="2 8" id="KW-0963">Cytoplasm</keyword>
<dbReference type="InterPro" id="IPR012094">
    <property type="entry name" value="tRNA_Ile_lys_synt"/>
</dbReference>
<dbReference type="InterPro" id="IPR011063">
    <property type="entry name" value="TilS/TtcA_N"/>
</dbReference>
<dbReference type="SMART" id="SM00977">
    <property type="entry name" value="TilS_C"/>
    <property type="match status" value="1"/>
</dbReference>
<feature type="domain" description="Lysidine-tRNA(Ile) synthetase C-terminal" evidence="9">
    <location>
        <begin position="362"/>
        <end position="435"/>
    </location>
</feature>
<comment type="domain">
    <text evidence="8">The N-terminal region contains the highly conserved SGGXDS motif, predicted to be a P-loop motif involved in ATP binding.</text>
</comment>
<organism evidence="10 11">
    <name type="scientific">Candidatus Prevotella avicola</name>
    <dbReference type="NCBI Taxonomy" id="2838738"/>
    <lineage>
        <taxon>Bacteria</taxon>
        <taxon>Pseudomonadati</taxon>
        <taxon>Bacteroidota</taxon>
        <taxon>Bacteroidia</taxon>
        <taxon>Bacteroidales</taxon>
        <taxon>Prevotellaceae</taxon>
        <taxon>Prevotella</taxon>
    </lineage>
</organism>
<gene>
    <name evidence="8 10" type="primary">tilS</name>
    <name evidence="10" type="ORF">H9966_00740</name>
</gene>
<keyword evidence="3 8" id="KW-0436">Ligase</keyword>
<dbReference type="GO" id="GO:0005737">
    <property type="term" value="C:cytoplasm"/>
    <property type="evidence" value="ECO:0007669"/>
    <property type="project" value="UniProtKB-SubCell"/>
</dbReference>
<dbReference type="InterPro" id="IPR014729">
    <property type="entry name" value="Rossmann-like_a/b/a_fold"/>
</dbReference>
<dbReference type="InterPro" id="IPR012796">
    <property type="entry name" value="Lysidine-tRNA-synth_C"/>
</dbReference>
<dbReference type="GO" id="GO:0032267">
    <property type="term" value="F:tRNA(Ile)-lysidine synthase activity"/>
    <property type="evidence" value="ECO:0007669"/>
    <property type="project" value="UniProtKB-EC"/>
</dbReference>
<protein>
    <recommendedName>
        <fullName evidence="8">tRNA(Ile)-lysidine synthase</fullName>
        <ecNumber evidence="8">6.3.4.19</ecNumber>
    </recommendedName>
    <alternativeName>
        <fullName evidence="8">tRNA(Ile)-2-lysyl-cytidine synthase</fullName>
    </alternativeName>
    <alternativeName>
        <fullName evidence="8">tRNA(Ile)-lysidine synthetase</fullName>
    </alternativeName>
</protein>
<dbReference type="PANTHER" id="PTHR43033">
    <property type="entry name" value="TRNA(ILE)-LYSIDINE SYNTHASE-RELATED"/>
    <property type="match status" value="1"/>
</dbReference>
<dbReference type="EC" id="6.3.4.19" evidence="8"/>
<evidence type="ECO:0000256" key="5">
    <source>
        <dbReference type="ARBA" id="ARBA00022741"/>
    </source>
</evidence>
<proteinExistence type="inferred from homology"/>
<evidence type="ECO:0000313" key="10">
    <source>
        <dbReference type="EMBL" id="HIZ68411.1"/>
    </source>
</evidence>
<dbReference type="Proteomes" id="UP000824055">
    <property type="component" value="Unassembled WGS sequence"/>
</dbReference>
<accession>A0A9D2FXE6</accession>
<dbReference type="Gene3D" id="3.40.50.620">
    <property type="entry name" value="HUPs"/>
    <property type="match status" value="1"/>
</dbReference>
<evidence type="ECO:0000256" key="2">
    <source>
        <dbReference type="ARBA" id="ARBA00022490"/>
    </source>
</evidence>
<keyword evidence="5 8" id="KW-0547">Nucleotide-binding</keyword>
<keyword evidence="4 8" id="KW-0819">tRNA processing</keyword>
<comment type="catalytic activity">
    <reaction evidence="7 8">
        <text>cytidine(34) in tRNA(Ile2) + L-lysine + ATP = lysidine(34) in tRNA(Ile2) + AMP + diphosphate + H(+)</text>
        <dbReference type="Rhea" id="RHEA:43744"/>
        <dbReference type="Rhea" id="RHEA-COMP:10625"/>
        <dbReference type="Rhea" id="RHEA-COMP:10670"/>
        <dbReference type="ChEBI" id="CHEBI:15378"/>
        <dbReference type="ChEBI" id="CHEBI:30616"/>
        <dbReference type="ChEBI" id="CHEBI:32551"/>
        <dbReference type="ChEBI" id="CHEBI:33019"/>
        <dbReference type="ChEBI" id="CHEBI:82748"/>
        <dbReference type="ChEBI" id="CHEBI:83665"/>
        <dbReference type="ChEBI" id="CHEBI:456215"/>
        <dbReference type="EC" id="6.3.4.19"/>
    </reaction>
</comment>
<dbReference type="AlphaFoldDB" id="A0A9D2FXE6"/>
<sequence length="443" mass="50483">MITQSVAQYIGKHHLLDKQGIHLVALSGGADSVALLLVLRDLGYDLHATHCNFHLRGNESDRDEQFCVQICEKLGVPLHRAHFDTHAYAEAHHVSIEMAARELRYQYFRQLKDDIKAKDICVAHHRDDQAETVLMNLMRGAGVQGLTGMAPLNDDIARPLLCVSRQEIEAYLEEKGQDYVTDSTNLVADVNRNKIRLQVIPQMEKINPATKEHIARTAEYMTDVRDFAEEQAEKLLQQMKADRGRIELRPLLSIKGYKYLIFFFLSRRGFNSSQVAEILSSLNSQGKLWTSSGHECTIDRGELLCQRRKEPIGPLIIPEPGNYRLNDSLRYSFRVVERATDTQPSKNAYHATIDAEKARFPLTLRLTENGDRFTPYGMKGSKLVSDYLTNRKRTLFQKRDQLVLADATGRILWLVGERIAQDCAISDSTRQVLHVEKEERTSP</sequence>
<dbReference type="EMBL" id="DXBE01000008">
    <property type="protein sequence ID" value="HIZ68411.1"/>
    <property type="molecule type" value="Genomic_DNA"/>
</dbReference>
<evidence type="ECO:0000259" key="9">
    <source>
        <dbReference type="SMART" id="SM00977"/>
    </source>
</evidence>
<dbReference type="SUPFAM" id="SSF52402">
    <property type="entry name" value="Adenine nucleotide alpha hydrolases-like"/>
    <property type="match status" value="1"/>
</dbReference>
<evidence type="ECO:0000256" key="4">
    <source>
        <dbReference type="ARBA" id="ARBA00022694"/>
    </source>
</evidence>
<dbReference type="Pfam" id="PF01171">
    <property type="entry name" value="ATP_bind_3"/>
    <property type="match status" value="1"/>
</dbReference>
<comment type="caution">
    <text evidence="10">The sequence shown here is derived from an EMBL/GenBank/DDBJ whole genome shotgun (WGS) entry which is preliminary data.</text>
</comment>
<evidence type="ECO:0000256" key="6">
    <source>
        <dbReference type="ARBA" id="ARBA00022840"/>
    </source>
</evidence>
<evidence type="ECO:0000256" key="7">
    <source>
        <dbReference type="ARBA" id="ARBA00048539"/>
    </source>
</evidence>
<dbReference type="PANTHER" id="PTHR43033:SF1">
    <property type="entry name" value="TRNA(ILE)-LYSIDINE SYNTHASE-RELATED"/>
    <property type="match status" value="1"/>
</dbReference>
<keyword evidence="6 8" id="KW-0067">ATP-binding</keyword>
<evidence type="ECO:0000256" key="8">
    <source>
        <dbReference type="HAMAP-Rule" id="MF_01161"/>
    </source>
</evidence>
<reference evidence="10" key="1">
    <citation type="journal article" date="2021" name="PeerJ">
        <title>Extensive microbial diversity within the chicken gut microbiome revealed by metagenomics and culture.</title>
        <authorList>
            <person name="Gilroy R."/>
            <person name="Ravi A."/>
            <person name="Getino M."/>
            <person name="Pursley I."/>
            <person name="Horton D.L."/>
            <person name="Alikhan N.F."/>
            <person name="Baker D."/>
            <person name="Gharbi K."/>
            <person name="Hall N."/>
            <person name="Watson M."/>
            <person name="Adriaenssens E.M."/>
            <person name="Foster-Nyarko E."/>
            <person name="Jarju S."/>
            <person name="Secka A."/>
            <person name="Antonio M."/>
            <person name="Oren A."/>
            <person name="Chaudhuri R.R."/>
            <person name="La Ragione R."/>
            <person name="Hildebrand F."/>
            <person name="Pallen M.J."/>
        </authorList>
    </citation>
    <scope>NUCLEOTIDE SEQUENCE</scope>
    <source>
        <strain evidence="10">ChiHecec3B27-8219</strain>
    </source>
</reference>
<dbReference type="GO" id="GO:0006400">
    <property type="term" value="P:tRNA modification"/>
    <property type="evidence" value="ECO:0007669"/>
    <property type="project" value="UniProtKB-UniRule"/>
</dbReference>
<comment type="function">
    <text evidence="8">Ligates lysine onto the cytidine present at position 34 of the AUA codon-specific tRNA(Ile) that contains the anticodon CAU, in an ATP-dependent manner. Cytidine is converted to lysidine, thus changing the amino acid specificity of the tRNA from methionine to isoleucine.</text>
</comment>
<evidence type="ECO:0000313" key="11">
    <source>
        <dbReference type="Proteomes" id="UP000824055"/>
    </source>
</evidence>
<name>A0A9D2FXE6_9BACT</name>
<dbReference type="GO" id="GO:0005524">
    <property type="term" value="F:ATP binding"/>
    <property type="evidence" value="ECO:0007669"/>
    <property type="project" value="UniProtKB-UniRule"/>
</dbReference>
<evidence type="ECO:0000256" key="3">
    <source>
        <dbReference type="ARBA" id="ARBA00022598"/>
    </source>
</evidence>
<comment type="similarity">
    <text evidence="8">Belongs to the tRNA(Ile)-lysidine synthase family.</text>
</comment>
<dbReference type="CDD" id="cd01992">
    <property type="entry name" value="TilS_N"/>
    <property type="match status" value="1"/>
</dbReference>
<evidence type="ECO:0000256" key="1">
    <source>
        <dbReference type="ARBA" id="ARBA00004496"/>
    </source>
</evidence>
<reference evidence="10" key="2">
    <citation type="submission" date="2021-04" db="EMBL/GenBank/DDBJ databases">
        <authorList>
            <person name="Gilroy R."/>
        </authorList>
    </citation>
    <scope>NUCLEOTIDE SEQUENCE</scope>
    <source>
        <strain evidence="10">ChiHecec3B27-8219</strain>
    </source>
</reference>
<dbReference type="InterPro" id="IPR012795">
    <property type="entry name" value="tRNA_Ile_lys_synt_N"/>
</dbReference>
<comment type="subcellular location">
    <subcellularLocation>
        <location evidence="1 8">Cytoplasm</location>
    </subcellularLocation>
</comment>
<feature type="binding site" evidence="8">
    <location>
        <begin position="27"/>
        <end position="32"/>
    </location>
    <ligand>
        <name>ATP</name>
        <dbReference type="ChEBI" id="CHEBI:30616"/>
    </ligand>
</feature>
<dbReference type="SUPFAM" id="SSF56037">
    <property type="entry name" value="PheT/TilS domain"/>
    <property type="match status" value="1"/>
</dbReference>
<dbReference type="HAMAP" id="MF_01161">
    <property type="entry name" value="tRNA_Ile_lys_synt"/>
    <property type="match status" value="1"/>
</dbReference>